<dbReference type="GO" id="GO:0004035">
    <property type="term" value="F:alkaline phosphatase activity"/>
    <property type="evidence" value="ECO:0007669"/>
    <property type="project" value="TreeGrafter"/>
</dbReference>
<dbReference type="Gene3D" id="3.20.20.190">
    <property type="entry name" value="Phosphatidylinositol (PI) phosphodiesterase"/>
    <property type="match status" value="1"/>
</dbReference>
<feature type="chain" id="PRO_5011565723" evidence="5">
    <location>
        <begin position="24"/>
        <end position="618"/>
    </location>
</feature>
<feature type="binding site" evidence="3">
    <location>
        <position position="554"/>
    </location>
    <ligand>
        <name>Zn(2+)</name>
        <dbReference type="ChEBI" id="CHEBI:29105"/>
        <label>2</label>
    </ligand>
</feature>
<dbReference type="STRING" id="390241.SAMN04488023_10678"/>
<reference evidence="6 7" key="1">
    <citation type="submission" date="2016-10" db="EMBL/GenBank/DDBJ databases">
        <authorList>
            <person name="de Groot N.N."/>
        </authorList>
    </citation>
    <scope>NUCLEOTIDE SEQUENCE [LARGE SCALE GENOMIC DNA]</scope>
    <source>
        <strain evidence="6 7">DSM 18610</strain>
    </source>
</reference>
<dbReference type="GO" id="GO:0046872">
    <property type="term" value="F:metal ion binding"/>
    <property type="evidence" value="ECO:0007669"/>
    <property type="project" value="UniProtKB-KW"/>
</dbReference>
<dbReference type="Pfam" id="PF00245">
    <property type="entry name" value="Alk_phosphatase"/>
    <property type="match status" value="1"/>
</dbReference>
<dbReference type="InterPro" id="IPR001952">
    <property type="entry name" value="Alkaline_phosphatase"/>
</dbReference>
<dbReference type="PANTHER" id="PTHR11596:SF5">
    <property type="entry name" value="ALKALINE PHOSPHATASE"/>
    <property type="match status" value="1"/>
</dbReference>
<protein>
    <submittedName>
        <fullName evidence="6">Alkaline phosphatase</fullName>
    </submittedName>
</protein>
<keyword evidence="3" id="KW-0862">Zinc</keyword>
<evidence type="ECO:0000256" key="3">
    <source>
        <dbReference type="PIRSR" id="PIRSR601952-2"/>
    </source>
</evidence>
<evidence type="ECO:0000256" key="4">
    <source>
        <dbReference type="RuleBase" id="RU003946"/>
    </source>
</evidence>
<feature type="binding site" evidence="3">
    <location>
        <position position="299"/>
    </location>
    <ligand>
        <name>Mg(2+)</name>
        <dbReference type="ChEBI" id="CHEBI:18420"/>
    </ligand>
</feature>
<dbReference type="EMBL" id="FOGG01000006">
    <property type="protein sequence ID" value="SER25526.1"/>
    <property type="molecule type" value="Genomic_DNA"/>
</dbReference>
<feature type="binding site" evidence="3">
    <location>
        <position position="512"/>
    </location>
    <ligand>
        <name>Zn(2+)</name>
        <dbReference type="ChEBI" id="CHEBI:29105"/>
        <label>2</label>
    </ligand>
</feature>
<feature type="binding site" evidence="3">
    <location>
        <position position="516"/>
    </location>
    <ligand>
        <name>Zn(2+)</name>
        <dbReference type="ChEBI" id="CHEBI:29105"/>
        <label>2</label>
    </ligand>
</feature>
<feature type="binding site" evidence="3">
    <location>
        <position position="393"/>
    </location>
    <ligand>
        <name>Mg(2+)</name>
        <dbReference type="ChEBI" id="CHEBI:18420"/>
    </ligand>
</feature>
<evidence type="ECO:0000256" key="1">
    <source>
        <dbReference type="ARBA" id="ARBA00022553"/>
    </source>
</evidence>
<dbReference type="InterPro" id="IPR039559">
    <property type="entry name" value="AIM6_PI-PLC-like_dom"/>
</dbReference>
<comment type="cofactor">
    <cofactor evidence="3">
        <name>Mg(2+)</name>
        <dbReference type="ChEBI" id="CHEBI:18420"/>
    </cofactor>
    <text evidence="3">Binds 1 Mg(2+) ion.</text>
</comment>
<dbReference type="SUPFAM" id="SSF51695">
    <property type="entry name" value="PLC-like phosphodiesterases"/>
    <property type="match status" value="1"/>
</dbReference>
<dbReference type="InterPro" id="IPR017946">
    <property type="entry name" value="PLC-like_Pdiesterase_TIM-brl"/>
</dbReference>
<dbReference type="GO" id="GO:0008081">
    <property type="term" value="F:phosphoric diester hydrolase activity"/>
    <property type="evidence" value="ECO:0007669"/>
    <property type="project" value="InterPro"/>
</dbReference>
<keyword evidence="3" id="KW-0460">Magnesium</keyword>
<evidence type="ECO:0000256" key="2">
    <source>
        <dbReference type="PIRSR" id="PIRSR601952-1"/>
    </source>
</evidence>
<feature type="active site" description="Phosphoserine intermediate" evidence="2">
    <location>
        <position position="340"/>
    </location>
</feature>
<feature type="signal peptide" evidence="5">
    <location>
        <begin position="1"/>
        <end position="23"/>
    </location>
</feature>
<evidence type="ECO:0000313" key="6">
    <source>
        <dbReference type="EMBL" id="SER25526.1"/>
    </source>
</evidence>
<feature type="binding site" evidence="3">
    <location>
        <position position="507"/>
    </location>
    <ligand>
        <name>Mg(2+)</name>
        <dbReference type="ChEBI" id="CHEBI:18420"/>
    </ligand>
</feature>
<comment type="cofactor">
    <cofactor evidence="3">
        <name>Zn(2+)</name>
        <dbReference type="ChEBI" id="CHEBI:29105"/>
    </cofactor>
    <text evidence="3">Binds 2 Zn(2+) ions.</text>
</comment>
<comment type="similarity">
    <text evidence="4">Belongs to the alkaline phosphatase family.</text>
</comment>
<dbReference type="CDD" id="cd08577">
    <property type="entry name" value="PI-PLCc_GDPD_SF_unchar3"/>
    <property type="match status" value="1"/>
</dbReference>
<name>A0A1H9MPA5_9SPHI</name>
<accession>A0A1H9MPA5</accession>
<keyword evidence="1" id="KW-0597">Phosphoprotein</keyword>
<organism evidence="6 7">
    <name type="scientific">Pedobacter rhizosphaerae</name>
    <dbReference type="NCBI Taxonomy" id="390241"/>
    <lineage>
        <taxon>Bacteria</taxon>
        <taxon>Pseudomonadati</taxon>
        <taxon>Bacteroidota</taxon>
        <taxon>Sphingobacteriia</taxon>
        <taxon>Sphingobacteriales</taxon>
        <taxon>Sphingobacteriaceae</taxon>
        <taxon>Pedobacter</taxon>
    </lineage>
</organism>
<feature type="binding site" evidence="3">
    <location>
        <position position="299"/>
    </location>
    <ligand>
        <name>Zn(2+)</name>
        <dbReference type="ChEBI" id="CHEBI:29105"/>
        <label>2</label>
    </ligand>
</feature>
<keyword evidence="7" id="KW-1185">Reference proteome</keyword>
<dbReference type="Gene3D" id="3.40.720.10">
    <property type="entry name" value="Alkaline Phosphatase, subunit A"/>
    <property type="match status" value="1"/>
</dbReference>
<gene>
    <name evidence="6" type="ORF">SAMN04488023_10678</name>
</gene>
<dbReference type="CDD" id="cd16012">
    <property type="entry name" value="ALP"/>
    <property type="match status" value="1"/>
</dbReference>
<dbReference type="SUPFAM" id="SSF53649">
    <property type="entry name" value="Alkaline phosphatase-like"/>
    <property type="match status" value="1"/>
</dbReference>
<dbReference type="Proteomes" id="UP000199572">
    <property type="component" value="Unassembled WGS sequence"/>
</dbReference>
<evidence type="ECO:0000256" key="5">
    <source>
        <dbReference type="SAM" id="SignalP"/>
    </source>
</evidence>
<dbReference type="InterPro" id="IPR017850">
    <property type="entry name" value="Alkaline_phosphatase_core_sf"/>
</dbReference>
<keyword evidence="5" id="KW-0732">Signal</keyword>
<dbReference type="GO" id="GO:0006629">
    <property type="term" value="P:lipid metabolic process"/>
    <property type="evidence" value="ECO:0007669"/>
    <property type="project" value="InterPro"/>
</dbReference>
<dbReference type="PRINTS" id="PR00113">
    <property type="entry name" value="ALKPHPHTASE"/>
</dbReference>
<dbReference type="PANTHER" id="PTHR11596">
    <property type="entry name" value="ALKALINE PHOSPHATASE"/>
    <property type="match status" value="1"/>
</dbReference>
<proteinExistence type="inferred from homology"/>
<evidence type="ECO:0000313" key="7">
    <source>
        <dbReference type="Proteomes" id="UP000199572"/>
    </source>
</evidence>
<sequence>MVKKIGVLTASLIFGLGMQLTFAQKILQANNGHSHNDYKQEIPLLTAYYAEMGSIEADVFCRNGALYVAHDSTEISGAATLKKLYLDPLAAFYRHNGNHPYGNAKAKLQLVIDIKQDYEQVLPQLLKEIASYREVFDQQKNPNAIRMVISGNVPEPDHFADYPKLISFDGRPYINYTEKQLSRVAMISDELKSYTEWNGKGNPTQADEVKLKAVIAKAHQQGKPFRFWATQDSPNTWIVLERLGVDWINTDHPSDLKRFYQDQEKLSYTNPAAYPVYTPSYKSDGQKKRAKNVILLIGDGMGLAQIHAGLMANHGQLNLTRLKNMGLAQTSAADAGNTDSAAGATALATGSKTNNRYIGVGPNGEKKTNLVDTLAGLQIKSAIISVGDITDATPAAFYAHQLDRSMSTEIAADLLSSKVEILVGSNLRSFLQNPDKDLLKKLGNQGFQVHTSFSDFKQQKNGKQLVLLPDSATRPIYKGRGTILAQSLSKSIDLLKNNNAGFFIMAEGAQIDYGGHSNNLPYVVTEMHDFDKTIGAALKFADQDGETLVIVTADHETGGLTLLDTDIEKGMIRGAFSTNDHTNIMVPVFAYGPGAEDFKGVFQNNEIFFKILKAFGIK</sequence>
<dbReference type="RefSeq" id="WP_245738598.1">
    <property type="nucleotide sequence ID" value="NZ_FOGG01000006.1"/>
</dbReference>
<keyword evidence="3" id="KW-0479">Metal-binding</keyword>
<feature type="binding site" evidence="3">
    <location>
        <position position="391"/>
    </location>
    <ligand>
        <name>Zn(2+)</name>
        <dbReference type="ChEBI" id="CHEBI:29105"/>
        <label>2</label>
    </ligand>
</feature>
<dbReference type="SMART" id="SM00098">
    <property type="entry name" value="alkPPc"/>
    <property type="match status" value="1"/>
</dbReference>
<dbReference type="AlphaFoldDB" id="A0A1H9MPA5"/>
<feature type="binding site" evidence="3">
    <location>
        <position position="555"/>
    </location>
    <ligand>
        <name>Zn(2+)</name>
        <dbReference type="ChEBI" id="CHEBI:29105"/>
        <label>2</label>
    </ligand>
</feature>